<comment type="caution">
    <text evidence="10">The sequence shown here is derived from an EMBL/GenBank/DDBJ whole genome shotgun (WGS) entry which is preliminary data.</text>
</comment>
<dbReference type="PANTHER" id="PTHR10877">
    <property type="entry name" value="POLYCYSTIN FAMILY MEMBER"/>
    <property type="match status" value="1"/>
</dbReference>
<feature type="region of interest" description="Disordered" evidence="7">
    <location>
        <begin position="1360"/>
        <end position="1387"/>
    </location>
</feature>
<dbReference type="InterPro" id="IPR013122">
    <property type="entry name" value="PKD1_2_channel"/>
</dbReference>
<keyword evidence="6" id="KW-0175">Coiled coil</keyword>
<dbReference type="GO" id="GO:0005525">
    <property type="term" value="F:GTP binding"/>
    <property type="evidence" value="ECO:0007669"/>
    <property type="project" value="InterPro"/>
</dbReference>
<dbReference type="CDD" id="cd00821">
    <property type="entry name" value="PH"/>
    <property type="match status" value="1"/>
</dbReference>
<feature type="transmembrane region" description="Helical" evidence="8">
    <location>
        <begin position="1206"/>
        <end position="1231"/>
    </location>
</feature>
<comment type="similarity">
    <text evidence="2">Belongs to the polycystin family.</text>
</comment>
<dbReference type="InterPro" id="IPR027417">
    <property type="entry name" value="P-loop_NTPase"/>
</dbReference>
<feature type="transmembrane region" description="Helical" evidence="8">
    <location>
        <begin position="1148"/>
        <end position="1170"/>
    </location>
</feature>
<evidence type="ECO:0000256" key="6">
    <source>
        <dbReference type="SAM" id="Coils"/>
    </source>
</evidence>
<dbReference type="Gene3D" id="3.40.50.300">
    <property type="entry name" value="P-loop containing nucleotide triphosphate hydrolases"/>
    <property type="match status" value="1"/>
</dbReference>
<evidence type="ECO:0000256" key="8">
    <source>
        <dbReference type="SAM" id="Phobius"/>
    </source>
</evidence>
<evidence type="ECO:0000256" key="5">
    <source>
        <dbReference type="ARBA" id="ARBA00023136"/>
    </source>
</evidence>
<keyword evidence="4 8" id="KW-1133">Transmembrane helix</keyword>
<feature type="transmembrane region" description="Helical" evidence="8">
    <location>
        <begin position="763"/>
        <end position="779"/>
    </location>
</feature>
<organism evidence="10 11">
    <name type="scientific">Phytophthora citrophthora</name>
    <dbReference type="NCBI Taxonomy" id="4793"/>
    <lineage>
        <taxon>Eukaryota</taxon>
        <taxon>Sar</taxon>
        <taxon>Stramenopiles</taxon>
        <taxon>Oomycota</taxon>
        <taxon>Peronosporomycetes</taxon>
        <taxon>Peronosporales</taxon>
        <taxon>Peronosporaceae</taxon>
        <taxon>Phytophthora</taxon>
    </lineage>
</organism>
<comment type="subcellular location">
    <subcellularLocation>
        <location evidence="1">Membrane</location>
        <topology evidence="1">Multi-pass membrane protein</topology>
    </subcellularLocation>
</comment>
<reference evidence="10" key="1">
    <citation type="submission" date="2023-08" db="EMBL/GenBank/DDBJ databases">
        <title>Reference Genome Resource for the Citrus Pathogen Phytophthora citrophthora.</title>
        <authorList>
            <person name="Moller H."/>
            <person name="Coetzee B."/>
            <person name="Rose L.J."/>
            <person name="Van Niekerk J.M."/>
        </authorList>
    </citation>
    <scope>NUCLEOTIDE SEQUENCE</scope>
    <source>
        <strain evidence="10">STE-U-9442</strain>
    </source>
</reference>
<evidence type="ECO:0000256" key="4">
    <source>
        <dbReference type="ARBA" id="ARBA00022989"/>
    </source>
</evidence>
<keyword evidence="11" id="KW-1185">Reference proteome</keyword>
<dbReference type="InterPro" id="IPR051223">
    <property type="entry name" value="Polycystin"/>
</dbReference>
<dbReference type="PROSITE" id="PS50003">
    <property type="entry name" value="PH_DOMAIN"/>
    <property type="match status" value="1"/>
</dbReference>
<dbReference type="SMART" id="SM00233">
    <property type="entry name" value="PH"/>
    <property type="match status" value="1"/>
</dbReference>
<evidence type="ECO:0000256" key="1">
    <source>
        <dbReference type="ARBA" id="ARBA00004141"/>
    </source>
</evidence>
<evidence type="ECO:0000256" key="2">
    <source>
        <dbReference type="ARBA" id="ARBA00007200"/>
    </source>
</evidence>
<keyword evidence="3 8" id="KW-0812">Transmembrane</keyword>
<dbReference type="InterPro" id="IPR036543">
    <property type="entry name" value="Guanylate-bd_C_sf"/>
</dbReference>
<proteinExistence type="inferred from homology"/>
<dbReference type="InterPro" id="IPR011993">
    <property type="entry name" value="PH-like_dom_sf"/>
</dbReference>
<protein>
    <submittedName>
        <fullName evidence="10">Polycystic kidney disease 2-like 1 protein</fullName>
    </submittedName>
</protein>
<dbReference type="InterPro" id="IPR046791">
    <property type="entry name" value="Polycystin_dom"/>
</dbReference>
<dbReference type="PANTHER" id="PTHR10877:SF183">
    <property type="entry name" value="AT14535P-RELATED"/>
    <property type="match status" value="1"/>
</dbReference>
<evidence type="ECO:0000256" key="7">
    <source>
        <dbReference type="SAM" id="MobiDB-lite"/>
    </source>
</evidence>
<dbReference type="Pfam" id="PF00169">
    <property type="entry name" value="PH"/>
    <property type="match status" value="1"/>
</dbReference>
<dbReference type="SUPFAM" id="SSF50729">
    <property type="entry name" value="PH domain-like"/>
    <property type="match status" value="1"/>
</dbReference>
<accession>A0AAD9LL12</accession>
<evidence type="ECO:0000313" key="11">
    <source>
        <dbReference type="Proteomes" id="UP001259832"/>
    </source>
</evidence>
<evidence type="ECO:0000256" key="3">
    <source>
        <dbReference type="ARBA" id="ARBA00022692"/>
    </source>
</evidence>
<dbReference type="SUPFAM" id="SSF52540">
    <property type="entry name" value="P-loop containing nucleoside triphosphate hydrolases"/>
    <property type="match status" value="1"/>
</dbReference>
<sequence>MAGELLFSGQLLAVTADETSANHVQIQKEAISFLQRLAEPVLAVSFHGAKGSGKTALVQSLLGLENEHIDENSGAWLYVKRANFPNAKYLAVLDRPGFGDNKELDMLLYSILAGLSSVVVHHVDGPLTPEAVDQFAFLASNTEGTDGPPAYIFPQAPKLLWVLQNITTGELKEQVQESGLSLQEVEQTYLCNALAALPEGSPGAEFSKLFETAFLDQGCFAIPPRGTEAFEKRVEKLSRVFTDSIHNRYLKGVVLNGPLIGSIVVSMLAHRDDVFKAFKGRVWKDSIHNCCLNVVENAVKLYKLRMSERLGSIVDISDLKGFRPALATAQGQQENIELPCEDQVLRGVHDTAKREAKSTLRTMPVRSGKLSTLLRKLFSDLVESVFATIQEENNRISSELCQSLLSSLHTKMTENVDAHLVLGPQDDDGYSFQSTEFKRFYHHYQTHLFELMAAFTDQAKGPVKKEELANFMHNTIRPQMAEFSEKLDKIRQHDADVVEEMIEKKEEEVEEFNSKHKMYQKQAMNAQEDVNRQLVEVAKLQALRKEALVGAINDLTRMHTMATKQKELLEEAAFVSVQLPEQKVIEAAQEKEVTELQGYLVKQGGGGNVLNPLGRKNWKQRYFILIGANLIYAKTKDDYERGKIIKELCLTGCKIDPSRDAGEGFDITPGKSAHVFELQRGLFEKNSKKRSSAADSGRVFKLRAQNIQERDDFLGQVGAMKALPSFAQSFIAPPKPRPTGIPQTFLLRDLKEKRKFRLLSRKLLAFITFVSIYLTALLMDRNISGRSVVQNIVETQLLTTSHGSSSVVFSGIASTNDFWDWFVNSFLSIMYSGSDGVEPYTLASHTVILGGFHLWQTRYAALNFSDPENKGTSCYSDTPLLQNKTCFSTKHESTMDFGVTNGSNASIAELQTLPMFSYSTDNDSEISGFQTFFLRSTTGGVEELARANLMQQYGWVDRQTKELAIVMALYNPTLRIMSIVHLTIDFNLAGGVTPSSDVLVLNLEPYDFHFKKNIVRVILEAIYIVHVVYFALLELWDVCVLSGGSYKIYVARYGLMNNIGDWANILVNCAIIIWRYCSQKSASRKKMLKLETFDEYINPLPLMIWDRILLGLNLLNILLLTARALKYFQVTKGGRRLMRSVYGAMPEVMSFIPIYFSVIVGYSFAGHMLYGLNFTDWATFPRALFRVFELNFGLYDPGPIYDQGGIFSAIFIYTGNVVFCILMLNVFMAIVMSTWERLSEQEADRAEERDQFSRELGFTDALFLMAMKEDHVDALIDVVIQLEGAQLVTRNAFCKVWDELDDDEVPEWTVSRVLGWYWDRNEVSATASGFNASTQALASFGSAAAVSKAMARFNAAAGNANSRSASPMKYAGRNPAPDSETDQEEAVEVVNTARDLDTNPPQAKSVSLASVVGAFAVPALGTKATKNAKVGVDG</sequence>
<evidence type="ECO:0000259" key="9">
    <source>
        <dbReference type="PROSITE" id="PS50003"/>
    </source>
</evidence>
<gene>
    <name evidence="10" type="ORF">P3T76_008573</name>
</gene>
<dbReference type="GO" id="GO:0016020">
    <property type="term" value="C:membrane"/>
    <property type="evidence" value="ECO:0007669"/>
    <property type="project" value="UniProtKB-SubCell"/>
</dbReference>
<evidence type="ECO:0000313" key="10">
    <source>
        <dbReference type="EMBL" id="KAK1939189.1"/>
    </source>
</evidence>
<feature type="coiled-coil region" evidence="6">
    <location>
        <begin position="495"/>
        <end position="529"/>
    </location>
</feature>
<name>A0AAD9LL12_9STRA</name>
<feature type="domain" description="PH" evidence="9">
    <location>
        <begin position="593"/>
        <end position="722"/>
    </location>
</feature>
<dbReference type="Pfam" id="PF20519">
    <property type="entry name" value="Polycystin_dom"/>
    <property type="match status" value="1"/>
</dbReference>
<dbReference type="Gene3D" id="1.10.287.70">
    <property type="match status" value="1"/>
</dbReference>
<dbReference type="Proteomes" id="UP001259832">
    <property type="component" value="Unassembled WGS sequence"/>
</dbReference>
<dbReference type="SUPFAM" id="SSF48340">
    <property type="entry name" value="Interferon-induced guanylate-binding protein 1 (GBP1), C-terminal domain"/>
    <property type="match status" value="1"/>
</dbReference>
<dbReference type="EMBL" id="JASMQC010000016">
    <property type="protein sequence ID" value="KAK1939189.1"/>
    <property type="molecule type" value="Genomic_DNA"/>
</dbReference>
<dbReference type="Pfam" id="PF08016">
    <property type="entry name" value="PKD_channel"/>
    <property type="match status" value="1"/>
</dbReference>
<dbReference type="Gene3D" id="2.30.29.30">
    <property type="entry name" value="Pleckstrin-homology domain (PH domain)/Phosphotyrosine-binding domain (PTB)"/>
    <property type="match status" value="1"/>
</dbReference>
<dbReference type="GO" id="GO:0003924">
    <property type="term" value="F:GTPase activity"/>
    <property type="evidence" value="ECO:0007669"/>
    <property type="project" value="InterPro"/>
</dbReference>
<dbReference type="InterPro" id="IPR001849">
    <property type="entry name" value="PH_domain"/>
</dbReference>
<keyword evidence="5 8" id="KW-0472">Membrane</keyword>